<feature type="compositionally biased region" description="Polar residues" evidence="9">
    <location>
        <begin position="1477"/>
        <end position="1497"/>
    </location>
</feature>
<comment type="caution">
    <text evidence="12">The sequence shown here is derived from an EMBL/GenBank/DDBJ whole genome shotgun (WGS) entry which is preliminary data.</text>
</comment>
<evidence type="ECO:0000256" key="3">
    <source>
        <dbReference type="ARBA" id="ARBA00022679"/>
    </source>
</evidence>
<evidence type="ECO:0000256" key="5">
    <source>
        <dbReference type="ARBA" id="ARBA00022771"/>
    </source>
</evidence>
<feature type="compositionally biased region" description="Low complexity" evidence="9">
    <location>
        <begin position="401"/>
        <end position="430"/>
    </location>
</feature>
<feature type="domain" description="RING-type" evidence="11">
    <location>
        <begin position="331"/>
        <end position="374"/>
    </location>
</feature>
<feature type="compositionally biased region" description="Polar residues" evidence="9">
    <location>
        <begin position="1209"/>
        <end position="1224"/>
    </location>
</feature>
<evidence type="ECO:0000313" key="13">
    <source>
        <dbReference type="Proteomes" id="UP000221165"/>
    </source>
</evidence>
<dbReference type="OrthoDB" id="333803at2759"/>
<keyword evidence="6" id="KW-0833">Ubl conjugation pathway</keyword>
<feature type="compositionally biased region" description="Polar residues" evidence="9">
    <location>
        <begin position="808"/>
        <end position="837"/>
    </location>
</feature>
<dbReference type="Pfam" id="PF13639">
    <property type="entry name" value="zf-RING_2"/>
    <property type="match status" value="1"/>
</dbReference>
<feature type="compositionally biased region" description="Pro residues" evidence="9">
    <location>
        <begin position="993"/>
        <end position="1015"/>
    </location>
</feature>
<feature type="compositionally biased region" description="Polar residues" evidence="9">
    <location>
        <begin position="646"/>
        <end position="659"/>
    </location>
</feature>
<feature type="compositionally biased region" description="Acidic residues" evidence="9">
    <location>
        <begin position="940"/>
        <end position="950"/>
    </location>
</feature>
<reference evidence="12 13" key="1">
    <citation type="journal article" date="2017" name="Int. J. Parasitol.">
        <title>The genome of the protozoan parasite Cystoisospora suis and a reverse vaccinology approach to identify vaccine candidates.</title>
        <authorList>
            <person name="Palmieri N."/>
            <person name="Shrestha A."/>
            <person name="Ruttkowski B."/>
            <person name="Beck T."/>
            <person name="Vogl C."/>
            <person name="Tomley F."/>
            <person name="Blake D.P."/>
            <person name="Joachim A."/>
        </authorList>
    </citation>
    <scope>NUCLEOTIDE SEQUENCE [LARGE SCALE GENOMIC DNA]</scope>
    <source>
        <strain evidence="12 13">Wien I</strain>
    </source>
</reference>
<keyword evidence="5 8" id="KW-0863">Zinc-finger</keyword>
<feature type="transmembrane region" description="Helical" evidence="10">
    <location>
        <begin position="70"/>
        <end position="92"/>
    </location>
</feature>
<evidence type="ECO:0000256" key="10">
    <source>
        <dbReference type="SAM" id="Phobius"/>
    </source>
</evidence>
<dbReference type="InterPro" id="IPR045191">
    <property type="entry name" value="MBR1/2-like"/>
</dbReference>
<keyword evidence="3" id="KW-0808">Transferase</keyword>
<feature type="transmembrane region" description="Helical" evidence="10">
    <location>
        <begin position="29"/>
        <end position="50"/>
    </location>
</feature>
<dbReference type="VEuPathDB" id="ToxoDB:CSUI_009932"/>
<feature type="compositionally biased region" description="Low complexity" evidence="9">
    <location>
        <begin position="1110"/>
        <end position="1130"/>
    </location>
</feature>
<dbReference type="PANTHER" id="PTHR22937:SF65">
    <property type="entry name" value="E3 UBIQUITIN-PROTEIN LIGASE ARK2C"/>
    <property type="match status" value="1"/>
</dbReference>
<feature type="transmembrane region" description="Helical" evidence="10">
    <location>
        <begin position="232"/>
        <end position="255"/>
    </location>
</feature>
<dbReference type="PANTHER" id="PTHR22937">
    <property type="entry name" value="E3 UBIQUITIN-PROTEIN LIGASE RNF165"/>
    <property type="match status" value="1"/>
</dbReference>
<feature type="compositionally biased region" description="Low complexity" evidence="9">
    <location>
        <begin position="842"/>
        <end position="895"/>
    </location>
</feature>
<feature type="compositionally biased region" description="Low complexity" evidence="9">
    <location>
        <begin position="702"/>
        <end position="719"/>
    </location>
</feature>
<evidence type="ECO:0000256" key="6">
    <source>
        <dbReference type="ARBA" id="ARBA00022786"/>
    </source>
</evidence>
<feature type="compositionally biased region" description="Basic and acidic residues" evidence="9">
    <location>
        <begin position="1358"/>
        <end position="1370"/>
    </location>
</feature>
<feature type="region of interest" description="Disordered" evidence="9">
    <location>
        <begin position="1339"/>
        <end position="1497"/>
    </location>
</feature>
<feature type="compositionally biased region" description="Polar residues" evidence="9">
    <location>
        <begin position="1063"/>
        <end position="1073"/>
    </location>
</feature>
<feature type="compositionally biased region" description="Low complexity" evidence="9">
    <location>
        <begin position="764"/>
        <end position="777"/>
    </location>
</feature>
<evidence type="ECO:0000313" key="12">
    <source>
        <dbReference type="EMBL" id="PHJ16257.1"/>
    </source>
</evidence>
<gene>
    <name evidence="12" type="ORF">CSUI_009932</name>
</gene>
<feature type="region of interest" description="Disordered" evidence="9">
    <location>
        <begin position="384"/>
        <end position="485"/>
    </location>
</feature>
<keyword evidence="4" id="KW-0479">Metal-binding</keyword>
<evidence type="ECO:0000259" key="11">
    <source>
        <dbReference type="PROSITE" id="PS50089"/>
    </source>
</evidence>
<dbReference type="SMART" id="SM00744">
    <property type="entry name" value="RINGv"/>
    <property type="match status" value="1"/>
</dbReference>
<dbReference type="InterPro" id="IPR001841">
    <property type="entry name" value="Znf_RING"/>
</dbReference>
<keyword evidence="10" id="KW-0472">Membrane</keyword>
<feature type="region of interest" description="Disordered" evidence="9">
    <location>
        <begin position="527"/>
        <end position="950"/>
    </location>
</feature>
<keyword evidence="10" id="KW-0812">Transmembrane</keyword>
<dbReference type="GO" id="GO:0008270">
    <property type="term" value="F:zinc ion binding"/>
    <property type="evidence" value="ECO:0007669"/>
    <property type="project" value="UniProtKB-KW"/>
</dbReference>
<feature type="region of interest" description="Disordered" evidence="9">
    <location>
        <begin position="1"/>
        <end position="23"/>
    </location>
</feature>
<sequence length="1497" mass="155644">MTEPLGGFVGGGGARAVGRRGQGGGRQDVWSLRGGIGGLVAVSAACVHSLMHTPTLARWIRSHDSLILLWIWLMLVSYVLMEVFAWFFLGNLRAFERNRAREKIFEKAVQGAMLVVAISYDFREALYWLIWLTPTTFLASSLRLIKDRLNNPIPADAISRYRTSFKFFVYSAAVACASLLWMILGAGFVFHDVHLKTKIILLYEVTSLVLACISVQLSLFASPSHHVSWSGVLVSTQLMRIFSGFFLVLQQFFVWQQGASGVIHAADLLLFMRIKTAIATIHQASQALRNHVLVCRTLGSALPDVEGDDEGGDDQGGNNSNDDSSGSRLFCVICREARRRGEGFKKLPCSHSFHFSCLQQWLTASSSIICPICRAPALPSVSRTASRSGQTRGATGGGAAAAGNGTTRNPPSDRTQGNTQQQSSGSTSTSAGPSHLASQRSVPPPSSERHPASTSPATTTVVDGSAGTSSSPSLGERASGASTVKKNADALAAQHRGGSLGGDQDRGVERAGAEEGISIRVTAMSGCSSSSAAPSHAERHLNSAAVSGRPDCSTEGGTEQLSQLSQGTPSQGSSSQSSTCGMQTNERLREEAQASSSCQPSTHGVSSPPVGGEGGAGLIRQGVERRGMEGEQASASVDSNRDGSLGQETRMTLEDSSPSRLLHFSLEGEKRKDSSKAEGKRVSPSVSAQPSGTTSSLVTGPSISAFSTLSSSSSVLSSSPETKQASISSSSQSSPPPPGSVFSSTVSSDSSTLTGVAVGPSVLSSLRSGNGTSSSGGEPWVLVQGVSPSFRNPSSSPAFSEVDRPSYLSVNSASTEQAVTSALSLSSVRQHESSSASHTERASASSLASSSLPSPVVSSSPNSSSTSHFRESSNSQSSSTASPSVPSYGVSGSSSLPPPEGRRPPSASTAAAASVLAAAAMEAAAAAGRPQRDESATEQQDFEDDDEFEEEPYLPVVVVVALPSSDPETVAAAAGLFANFSPIPLQARAAVGRPPPPSPPPSSTASPPAPSPPPSQGMTVMPRLVVTTFPSTPAPSTIQSSSSPTLSSSSSSTGISRDKRSESMNTETASVSQPLGPVSDTAPSISMPATNSETGQLLRRTGDSEQMPHSTGPISSSSATGTSSSRVASGCPQRERVTETGLLDNRQIKGGGASSDGGQQERQAYTPTSEEKTFYNGTASSVEAMPAGGVSAGPSQGDTAGGLGFLGTPQATTDQSDGQTQEGQGRSDEEIAASLAVEMLAQEAASLATEPYVAAATVWGMTHAAALNLTPIAAFHVEVPDVFLDFSSFSVPGFFGRLIERVARYLIGLTGIRVIPLPALPRFAHQQLRVVPQLGFTPANAPNTVPPQGDAWLQQQQAERERPAPLEAREAQSTSVQQPLRTGQHLCGGTGETAQSASSEPEKLMPLEASSTEDHTHQVSENQDQSQRQEQQLQPQPEQIPGGGDRTGAVQPTLPHPGSTALPAEIGPSLVDKHAQDTQSADGQAQCGLDQTLNRPY</sequence>
<keyword evidence="7" id="KW-0862">Zinc</keyword>
<evidence type="ECO:0000256" key="4">
    <source>
        <dbReference type="ARBA" id="ARBA00022723"/>
    </source>
</evidence>
<proteinExistence type="predicted"/>
<feature type="compositionally biased region" description="Polar residues" evidence="9">
    <location>
        <begin position="786"/>
        <end position="798"/>
    </location>
</feature>
<dbReference type="GO" id="GO:0061630">
    <property type="term" value="F:ubiquitin protein ligase activity"/>
    <property type="evidence" value="ECO:0007669"/>
    <property type="project" value="UniProtKB-EC"/>
</dbReference>
<dbReference type="RefSeq" id="XP_067917986.1">
    <property type="nucleotide sequence ID" value="XM_068070040.1"/>
</dbReference>
<feature type="compositionally biased region" description="Low complexity" evidence="9">
    <location>
        <begin position="740"/>
        <end position="751"/>
    </location>
</feature>
<accession>A0A2C6KFE0</accession>
<evidence type="ECO:0000256" key="8">
    <source>
        <dbReference type="PROSITE-ProRule" id="PRU00175"/>
    </source>
</evidence>
<feature type="region of interest" description="Disordered" evidence="9">
    <location>
        <begin position="1185"/>
        <end position="1227"/>
    </location>
</feature>
<feature type="region of interest" description="Disordered" evidence="9">
    <location>
        <begin position="988"/>
        <end position="1171"/>
    </location>
</feature>
<keyword evidence="13" id="KW-1185">Reference proteome</keyword>
<feature type="compositionally biased region" description="Polar residues" evidence="9">
    <location>
        <begin position="593"/>
        <end position="603"/>
    </location>
</feature>
<dbReference type="EC" id="2.3.2.27" evidence="2"/>
<evidence type="ECO:0000256" key="9">
    <source>
        <dbReference type="SAM" id="MobiDB-lite"/>
    </source>
</evidence>
<feature type="compositionally biased region" description="Basic and acidic residues" evidence="9">
    <location>
        <begin position="666"/>
        <end position="681"/>
    </location>
</feature>
<feature type="transmembrane region" description="Helical" evidence="10">
    <location>
        <begin position="167"/>
        <end position="188"/>
    </location>
</feature>
<dbReference type="Gene3D" id="3.30.40.10">
    <property type="entry name" value="Zinc/RING finger domain, C3HC4 (zinc finger)"/>
    <property type="match status" value="1"/>
</dbReference>
<dbReference type="GeneID" id="94433251"/>
<feature type="compositionally biased region" description="Polar residues" evidence="9">
    <location>
        <begin position="452"/>
        <end position="473"/>
    </location>
</feature>
<evidence type="ECO:0000256" key="2">
    <source>
        <dbReference type="ARBA" id="ARBA00012483"/>
    </source>
</evidence>
<feature type="compositionally biased region" description="Polar residues" evidence="9">
    <location>
        <begin position="684"/>
        <end position="701"/>
    </location>
</feature>
<feature type="compositionally biased region" description="Low complexity" evidence="9">
    <location>
        <begin position="560"/>
        <end position="579"/>
    </location>
</feature>
<feature type="compositionally biased region" description="Gly residues" evidence="9">
    <location>
        <begin position="7"/>
        <end position="23"/>
    </location>
</feature>
<name>A0A2C6KFE0_9APIC</name>
<dbReference type="InterPro" id="IPR013083">
    <property type="entry name" value="Znf_RING/FYVE/PHD"/>
</dbReference>
<dbReference type="Proteomes" id="UP000221165">
    <property type="component" value="Unassembled WGS sequence"/>
</dbReference>
<evidence type="ECO:0000256" key="7">
    <source>
        <dbReference type="ARBA" id="ARBA00022833"/>
    </source>
</evidence>
<dbReference type="EMBL" id="MIGC01006353">
    <property type="protein sequence ID" value="PHJ16257.1"/>
    <property type="molecule type" value="Genomic_DNA"/>
</dbReference>
<dbReference type="InterPro" id="IPR011016">
    <property type="entry name" value="Znf_RING-CH"/>
</dbReference>
<protein>
    <recommendedName>
        <fullName evidence="2">RING-type E3 ubiquitin transferase</fullName>
        <ecNumber evidence="2">2.3.2.27</ecNumber>
    </recommendedName>
</protein>
<dbReference type="SUPFAM" id="SSF57850">
    <property type="entry name" value="RING/U-box"/>
    <property type="match status" value="1"/>
</dbReference>
<feature type="compositionally biased region" description="Low complexity" evidence="9">
    <location>
        <begin position="904"/>
        <end position="927"/>
    </location>
</feature>
<feature type="compositionally biased region" description="Low complexity" evidence="9">
    <location>
        <begin position="1421"/>
        <end position="1440"/>
    </location>
</feature>
<organism evidence="12 13">
    <name type="scientific">Cystoisospora suis</name>
    <dbReference type="NCBI Taxonomy" id="483139"/>
    <lineage>
        <taxon>Eukaryota</taxon>
        <taxon>Sar</taxon>
        <taxon>Alveolata</taxon>
        <taxon>Apicomplexa</taxon>
        <taxon>Conoidasida</taxon>
        <taxon>Coccidia</taxon>
        <taxon>Eucoccidiorida</taxon>
        <taxon>Eimeriorina</taxon>
        <taxon>Sarcocystidae</taxon>
        <taxon>Cystoisospora</taxon>
    </lineage>
</organism>
<feature type="compositionally biased region" description="Low complexity" evidence="9">
    <location>
        <begin position="1030"/>
        <end position="1053"/>
    </location>
</feature>
<feature type="compositionally biased region" description="Polar residues" evidence="9">
    <location>
        <begin position="1372"/>
        <end position="1381"/>
    </location>
</feature>
<dbReference type="PROSITE" id="PS50089">
    <property type="entry name" value="ZF_RING_2"/>
    <property type="match status" value="1"/>
</dbReference>
<comment type="catalytic activity">
    <reaction evidence="1">
        <text>S-ubiquitinyl-[E2 ubiquitin-conjugating enzyme]-L-cysteine + [acceptor protein]-L-lysine = [E2 ubiquitin-conjugating enzyme]-L-cysteine + N(6)-ubiquitinyl-[acceptor protein]-L-lysine.</text>
        <dbReference type="EC" id="2.3.2.27"/>
    </reaction>
</comment>
<feature type="transmembrane region" description="Helical" evidence="10">
    <location>
        <begin position="200"/>
        <end position="220"/>
    </location>
</feature>
<feature type="compositionally biased region" description="Polar residues" evidence="9">
    <location>
        <begin position="1156"/>
        <end position="1168"/>
    </location>
</feature>
<feature type="compositionally biased region" description="Polar residues" evidence="9">
    <location>
        <begin position="1081"/>
        <end position="1095"/>
    </location>
</feature>
<evidence type="ECO:0000256" key="1">
    <source>
        <dbReference type="ARBA" id="ARBA00000900"/>
    </source>
</evidence>
<dbReference type="SMART" id="SM00184">
    <property type="entry name" value="RING"/>
    <property type="match status" value="1"/>
</dbReference>
<keyword evidence="10" id="KW-1133">Transmembrane helix</keyword>